<dbReference type="Proteomes" id="UP001519460">
    <property type="component" value="Unassembled WGS sequence"/>
</dbReference>
<dbReference type="InterPro" id="IPR028082">
    <property type="entry name" value="Peripla_BP_I"/>
</dbReference>
<evidence type="ECO:0000313" key="6">
    <source>
        <dbReference type="EMBL" id="KAK7495311.1"/>
    </source>
</evidence>
<feature type="non-terminal residue" evidence="6">
    <location>
        <position position="1"/>
    </location>
</feature>
<reference evidence="6 7" key="1">
    <citation type="journal article" date="2023" name="Sci. Data">
        <title>Genome assembly of the Korean intertidal mud-creeper Batillaria attramentaria.</title>
        <authorList>
            <person name="Patra A.K."/>
            <person name="Ho P.T."/>
            <person name="Jun S."/>
            <person name="Lee S.J."/>
            <person name="Kim Y."/>
            <person name="Won Y.J."/>
        </authorList>
    </citation>
    <scope>NUCLEOTIDE SEQUENCE [LARGE SCALE GENOMIC DNA]</scope>
    <source>
        <strain evidence="6">Wonlab-2016</strain>
    </source>
</reference>
<dbReference type="SUPFAM" id="SSF53822">
    <property type="entry name" value="Periplasmic binding protein-like I"/>
    <property type="match status" value="1"/>
</dbReference>
<dbReference type="EMBL" id="JACVVK020000076">
    <property type="protein sequence ID" value="KAK7495311.1"/>
    <property type="molecule type" value="Genomic_DNA"/>
</dbReference>
<name>A0ABD0L6Y9_9CAEN</name>
<dbReference type="Pfam" id="PF01094">
    <property type="entry name" value="ANF_receptor"/>
    <property type="match status" value="1"/>
</dbReference>
<evidence type="ECO:0000256" key="3">
    <source>
        <dbReference type="ARBA" id="ARBA00022989"/>
    </source>
</evidence>
<keyword evidence="2" id="KW-0812">Transmembrane</keyword>
<keyword evidence="3" id="KW-1133">Transmembrane helix</keyword>
<dbReference type="InterPro" id="IPR001828">
    <property type="entry name" value="ANF_lig-bd_rcpt"/>
</dbReference>
<keyword evidence="4" id="KW-0472">Membrane</keyword>
<feature type="domain" description="Receptor ligand binding region" evidence="5">
    <location>
        <begin position="44"/>
        <end position="159"/>
    </location>
</feature>
<comment type="caution">
    <text evidence="6">The sequence shown here is derived from an EMBL/GenBank/DDBJ whole genome shotgun (WGS) entry which is preliminary data.</text>
</comment>
<organism evidence="6 7">
    <name type="scientific">Batillaria attramentaria</name>
    <dbReference type="NCBI Taxonomy" id="370345"/>
    <lineage>
        <taxon>Eukaryota</taxon>
        <taxon>Metazoa</taxon>
        <taxon>Spiralia</taxon>
        <taxon>Lophotrochozoa</taxon>
        <taxon>Mollusca</taxon>
        <taxon>Gastropoda</taxon>
        <taxon>Caenogastropoda</taxon>
        <taxon>Sorbeoconcha</taxon>
        <taxon>Cerithioidea</taxon>
        <taxon>Batillariidae</taxon>
        <taxon>Batillaria</taxon>
    </lineage>
</organism>
<evidence type="ECO:0000256" key="2">
    <source>
        <dbReference type="ARBA" id="ARBA00022692"/>
    </source>
</evidence>
<dbReference type="Gene3D" id="3.40.50.2300">
    <property type="match status" value="2"/>
</dbReference>
<proteinExistence type="predicted"/>
<evidence type="ECO:0000256" key="1">
    <source>
        <dbReference type="ARBA" id="ARBA00004370"/>
    </source>
</evidence>
<keyword evidence="7" id="KW-1185">Reference proteome</keyword>
<gene>
    <name evidence="6" type="ORF">BaRGS_00013493</name>
</gene>
<sequence length="441" mass="48413">ALFDLRSRHLVAAFQAAITEHNNQHLNQHVSSSVRDVENDDVTITFDPVITFVDVTDSFAVSNAMCDLIAHDVIAIVGVTNASSLPTIQSYSATFHVPFLSLGSSQNMSSAAPFQISLRPPAMAAVADLLQHHGCTSALYVYDTDEGLMRIQDLFHAVNIRDIWLELDVRRVGDKSHVIEVSRIIGSLQPKREICLLLDVERLATTGVVTSFALDAQTVKDIVLVTMDGFLVLHDVTTSAGQPRPFNVSALQLVSTDINQPFSQHSVHANPFQETMLHHEPLQDLRVSFKLDPHDLKSSSEALVSDSLRVLDAAVVDVMDSADDLFEESDEESAEDMTMKCTNFVVEKKKHGAELMDALRLVHIYGDTGYIRFDSSGKREDYTIGALSVPAGESTITKIGEWSSASGLTSRAAARDNLRTYTVFGNISRFHGNGILRSAFK</sequence>
<protein>
    <recommendedName>
        <fullName evidence="5">Receptor ligand binding region domain-containing protein</fullName>
    </recommendedName>
</protein>
<accession>A0ABD0L6Y9</accession>
<evidence type="ECO:0000256" key="4">
    <source>
        <dbReference type="ARBA" id="ARBA00023136"/>
    </source>
</evidence>
<dbReference type="GO" id="GO:0016020">
    <property type="term" value="C:membrane"/>
    <property type="evidence" value="ECO:0007669"/>
    <property type="project" value="UniProtKB-SubCell"/>
</dbReference>
<comment type="subcellular location">
    <subcellularLocation>
        <location evidence="1">Membrane</location>
    </subcellularLocation>
</comment>
<dbReference type="AlphaFoldDB" id="A0ABD0L6Y9"/>
<evidence type="ECO:0000259" key="5">
    <source>
        <dbReference type="Pfam" id="PF01094"/>
    </source>
</evidence>
<evidence type="ECO:0000313" key="7">
    <source>
        <dbReference type="Proteomes" id="UP001519460"/>
    </source>
</evidence>